<dbReference type="PANTHER" id="PTHR11461:SF278">
    <property type="entry name" value="SERINE PROTEASE INHIBITOR 88EA"/>
    <property type="match status" value="1"/>
</dbReference>
<protein>
    <submittedName>
        <fullName evidence="6">Secreted Serpin protein</fullName>
    </submittedName>
</protein>
<dbReference type="GO" id="GO:0005615">
    <property type="term" value="C:extracellular space"/>
    <property type="evidence" value="ECO:0007669"/>
    <property type="project" value="InterPro"/>
</dbReference>
<name>A0A2K8JRW3_PRIPG</name>
<dbReference type="Pfam" id="PF00079">
    <property type="entry name" value="Serpin"/>
    <property type="match status" value="1"/>
</dbReference>
<dbReference type="SMART" id="SM00093">
    <property type="entry name" value="SERPIN"/>
    <property type="match status" value="1"/>
</dbReference>
<dbReference type="SUPFAM" id="SSF56574">
    <property type="entry name" value="Serpins"/>
    <property type="match status" value="1"/>
</dbReference>
<sequence length="424" mass="47488">MMMHSVLFVLIALPAFTLQQCFTADDSKVDISGTARAALFTGEQKFSLSLLQAINSVMPTKNIFFSPFSVYNAMLLAYFTASNHTEAALHKALFLPTAQDKLSTMQAYRLEKYFQKMRMYNNSTASYELSSANRLFISPQQNVRECMKLLFEDEITVTDFAADPVAATKFINNWVEEQTKNEIKDLIPAGHLTQVTQLVLANAAYFKGLWKTKFQPEATRKEVFFVSNSQNAFVTMMKMKSTFNHMVSEKLGAHILELPYKGEDVSMYIFLPPTSPNGVTNILKHLTFENLQEIVSQDLMVQRVVDVGIPKFTIEQQLEMTPILESLGVGDVFKPTSDLSGLTGKPGLHLEECIHKAKIMVDEEGTTAAAATAIFNFRSSRPLDPAKFICNHPFVYIIYDKTSKTILFAGIFNEPPSQPTASKA</sequence>
<dbReference type="Gene3D" id="2.10.310.10">
    <property type="entry name" value="Serpins superfamily"/>
    <property type="match status" value="1"/>
</dbReference>
<dbReference type="EMBL" id="KY031029">
    <property type="protein sequence ID" value="ATU82780.1"/>
    <property type="molecule type" value="mRNA"/>
</dbReference>
<accession>A0A2K8JRW3</accession>
<organism evidence="6">
    <name type="scientific">Pristhesancus plagipennis</name>
    <name type="common">Common assassin bug</name>
    <dbReference type="NCBI Taxonomy" id="1955184"/>
    <lineage>
        <taxon>Eukaryota</taxon>
        <taxon>Metazoa</taxon>
        <taxon>Ecdysozoa</taxon>
        <taxon>Arthropoda</taxon>
        <taxon>Hexapoda</taxon>
        <taxon>Insecta</taxon>
        <taxon>Pterygota</taxon>
        <taxon>Neoptera</taxon>
        <taxon>Paraneoptera</taxon>
        <taxon>Hemiptera</taxon>
        <taxon>Heteroptera</taxon>
        <taxon>Panheteroptera</taxon>
        <taxon>Cimicomorpha</taxon>
        <taxon>Reduviidae</taxon>
        <taxon>Harpactorinae</taxon>
        <taxon>Harpactorini</taxon>
        <taxon>Pristhesancus</taxon>
    </lineage>
</organism>
<evidence type="ECO:0000256" key="2">
    <source>
        <dbReference type="ARBA" id="ARBA00022900"/>
    </source>
</evidence>
<dbReference type="CDD" id="cd19594">
    <property type="entry name" value="serpin_crustaceans_chelicerates_insects"/>
    <property type="match status" value="1"/>
</dbReference>
<proteinExistence type="evidence at transcript level"/>
<dbReference type="InterPro" id="IPR023796">
    <property type="entry name" value="Serpin_dom"/>
</dbReference>
<evidence type="ECO:0000313" key="6">
    <source>
        <dbReference type="EMBL" id="ATU82780.1"/>
    </source>
</evidence>
<dbReference type="PROSITE" id="PS00284">
    <property type="entry name" value="SERPIN"/>
    <property type="match status" value="1"/>
</dbReference>
<dbReference type="PANTHER" id="PTHR11461">
    <property type="entry name" value="SERINE PROTEASE INHIBITOR, SERPIN"/>
    <property type="match status" value="1"/>
</dbReference>
<dbReference type="InterPro" id="IPR036186">
    <property type="entry name" value="Serpin_sf"/>
</dbReference>
<evidence type="ECO:0000259" key="5">
    <source>
        <dbReference type="SMART" id="SM00093"/>
    </source>
</evidence>
<evidence type="ECO:0000256" key="1">
    <source>
        <dbReference type="ARBA" id="ARBA00022690"/>
    </source>
</evidence>
<comment type="similarity">
    <text evidence="3">Belongs to the serpin family.</text>
</comment>
<dbReference type="InterPro" id="IPR042178">
    <property type="entry name" value="Serpin_sf_1"/>
</dbReference>
<reference evidence="6" key="1">
    <citation type="submission" date="2016-10" db="EMBL/GenBank/DDBJ databases">
        <title>The assassin bug Pristhesancus plagipennis produces two different types of venom.</title>
        <authorList>
            <person name="Walker A.A."/>
            <person name="Herzig V."/>
            <person name="Jin J."/>
            <person name="Fry B.G."/>
            <person name="King G.F."/>
        </authorList>
    </citation>
    <scope>NUCLEOTIDE SEQUENCE</scope>
    <source>
        <tissue evidence="6">Venom/labial glands</tissue>
    </source>
</reference>
<keyword evidence="1" id="KW-0646">Protease inhibitor</keyword>
<feature type="signal peptide" evidence="4">
    <location>
        <begin position="1"/>
        <end position="19"/>
    </location>
</feature>
<feature type="chain" id="PRO_5014888057" evidence="4">
    <location>
        <begin position="20"/>
        <end position="424"/>
    </location>
</feature>
<evidence type="ECO:0000256" key="4">
    <source>
        <dbReference type="SAM" id="SignalP"/>
    </source>
</evidence>
<dbReference type="InterPro" id="IPR042185">
    <property type="entry name" value="Serpin_sf_2"/>
</dbReference>
<dbReference type="GO" id="GO:0004867">
    <property type="term" value="F:serine-type endopeptidase inhibitor activity"/>
    <property type="evidence" value="ECO:0007669"/>
    <property type="project" value="UniProtKB-KW"/>
</dbReference>
<evidence type="ECO:0000256" key="3">
    <source>
        <dbReference type="RuleBase" id="RU000411"/>
    </source>
</evidence>
<dbReference type="AlphaFoldDB" id="A0A2K8JRW3"/>
<keyword evidence="2" id="KW-0722">Serine protease inhibitor</keyword>
<keyword evidence="4" id="KW-0732">Signal</keyword>
<dbReference type="InterPro" id="IPR000215">
    <property type="entry name" value="Serpin_fam"/>
</dbReference>
<dbReference type="Gene3D" id="3.30.497.10">
    <property type="entry name" value="Antithrombin, subunit I, domain 2"/>
    <property type="match status" value="1"/>
</dbReference>
<dbReference type="Gene3D" id="2.30.39.10">
    <property type="entry name" value="Alpha-1-antitrypsin, domain 1"/>
    <property type="match status" value="1"/>
</dbReference>
<dbReference type="InterPro" id="IPR023795">
    <property type="entry name" value="Serpin_CS"/>
</dbReference>
<feature type="domain" description="Serpin" evidence="5">
    <location>
        <begin position="48"/>
        <end position="415"/>
    </location>
</feature>